<dbReference type="Pfam" id="PF03399">
    <property type="entry name" value="SAC3_GANP"/>
    <property type="match status" value="1"/>
</dbReference>
<dbReference type="GO" id="GO:0006406">
    <property type="term" value="P:mRNA export from nucleus"/>
    <property type="evidence" value="ECO:0007669"/>
    <property type="project" value="TreeGrafter"/>
</dbReference>
<evidence type="ECO:0000313" key="3">
    <source>
        <dbReference type="EMBL" id="CAK7921572.1"/>
    </source>
</evidence>
<evidence type="ECO:0000259" key="2">
    <source>
        <dbReference type="Pfam" id="PF03399"/>
    </source>
</evidence>
<organism evidence="3 4">
    <name type="scientific">Peronospora matthiolae</name>
    <dbReference type="NCBI Taxonomy" id="2874970"/>
    <lineage>
        <taxon>Eukaryota</taxon>
        <taxon>Sar</taxon>
        <taxon>Stramenopiles</taxon>
        <taxon>Oomycota</taxon>
        <taxon>Peronosporomycetes</taxon>
        <taxon>Peronosporales</taxon>
        <taxon>Peronosporaceae</taxon>
        <taxon>Peronospora</taxon>
    </lineage>
</organism>
<protein>
    <recommendedName>
        <fullName evidence="2">SAC3/GANP/THP3 conserved domain-containing protein</fullName>
    </recommendedName>
</protein>
<comment type="caution">
    <text evidence="3">The sequence shown here is derived from an EMBL/GenBank/DDBJ whole genome shotgun (WGS) entry which is preliminary data.</text>
</comment>
<dbReference type="GO" id="GO:0070390">
    <property type="term" value="C:transcription export complex 2"/>
    <property type="evidence" value="ECO:0007669"/>
    <property type="project" value="TreeGrafter"/>
</dbReference>
<dbReference type="Proteomes" id="UP001162060">
    <property type="component" value="Unassembled WGS sequence"/>
</dbReference>
<evidence type="ECO:0000313" key="4">
    <source>
        <dbReference type="Proteomes" id="UP001162060"/>
    </source>
</evidence>
<dbReference type="GO" id="GO:0005737">
    <property type="term" value="C:cytoplasm"/>
    <property type="evidence" value="ECO:0007669"/>
    <property type="project" value="TreeGrafter"/>
</dbReference>
<dbReference type="InterPro" id="IPR045107">
    <property type="entry name" value="SAC3/GANP/THP3"/>
</dbReference>
<accession>A0AAV1THX3</accession>
<reference evidence="3" key="1">
    <citation type="submission" date="2024-01" db="EMBL/GenBank/DDBJ databases">
        <authorList>
            <person name="Webb A."/>
        </authorList>
    </citation>
    <scope>NUCLEOTIDE SEQUENCE</scope>
    <source>
        <strain evidence="3">Pm1</strain>
    </source>
</reference>
<dbReference type="PANTHER" id="PTHR12436">
    <property type="entry name" value="80 KDA MCM3-ASSOCIATED PROTEIN"/>
    <property type="match status" value="1"/>
</dbReference>
<dbReference type="AlphaFoldDB" id="A0AAV1THX3"/>
<gene>
    <name evidence="3" type="ORF">PM001_LOCUS7209</name>
</gene>
<feature type="compositionally biased region" description="Basic and acidic residues" evidence="1">
    <location>
        <begin position="1"/>
        <end position="18"/>
    </location>
</feature>
<dbReference type="EMBL" id="CAKLBY020000058">
    <property type="protein sequence ID" value="CAK7921572.1"/>
    <property type="molecule type" value="Genomic_DNA"/>
</dbReference>
<feature type="domain" description="SAC3/GANP/THP3 conserved" evidence="2">
    <location>
        <begin position="46"/>
        <end position="349"/>
    </location>
</feature>
<proteinExistence type="predicted"/>
<dbReference type="Gene3D" id="1.25.40.990">
    <property type="match status" value="1"/>
</dbReference>
<dbReference type="PANTHER" id="PTHR12436:SF3">
    <property type="entry name" value="GERMINAL-CENTER ASSOCIATED NUCLEAR PROTEIN"/>
    <property type="match status" value="1"/>
</dbReference>
<feature type="region of interest" description="Disordered" evidence="1">
    <location>
        <begin position="1"/>
        <end position="26"/>
    </location>
</feature>
<name>A0AAV1THX3_9STRA</name>
<evidence type="ECO:0000256" key="1">
    <source>
        <dbReference type="SAM" id="MobiDB-lite"/>
    </source>
</evidence>
<dbReference type="InterPro" id="IPR005062">
    <property type="entry name" value="SAC3/GANP/THP3_conserved"/>
</dbReference>
<sequence length="472" mass="53181">MSRRYSSDKDRRRSKDAYKPPNITSTVSIPSVSVQQEPIRGECHAFCPVNEELERRQTQELSRFECPTEKLPTLVAVKKYRRAAAGRDVLNASELRPAPVLLRTLRHLFTTVLKWPQSGFNSGPTTKDTTSRPLQARSDEFLAVYYFVNDRVRSVRQDFTVQRIEGASLVIALQQAARFYLVAKLLSVQLLGNKKSAQDWSDKLNDEQLRSALSQLQALYGQPKLNKFDLAVVPELMDSGEFVAYDVLLHISEPQDVACMLRSLSSKIRGLPMVQRALRAFVAYQTDDFLAFFVEFNTMTVLERAALLHHLSRVWTHSLRMINKAFGKQDRFPLETLAHWMNLVGPHSTSNGIELVATLCNAMNIQMQRQPPESSPPRNGAGNVADSWENIDRLADQGVLLSESEHSFVEFATFNVAPLHDQLDSNTVKLLLRNVALEMVNVISDTDSIMTATQWIMGTAYGARQIVDTPSA</sequence>